<organism evidence="1 2">
    <name type="scientific">Arachis hypogaea</name>
    <name type="common">Peanut</name>
    <dbReference type="NCBI Taxonomy" id="3818"/>
    <lineage>
        <taxon>Eukaryota</taxon>
        <taxon>Viridiplantae</taxon>
        <taxon>Streptophyta</taxon>
        <taxon>Embryophyta</taxon>
        <taxon>Tracheophyta</taxon>
        <taxon>Spermatophyta</taxon>
        <taxon>Magnoliopsida</taxon>
        <taxon>eudicotyledons</taxon>
        <taxon>Gunneridae</taxon>
        <taxon>Pentapetalae</taxon>
        <taxon>rosids</taxon>
        <taxon>fabids</taxon>
        <taxon>Fabales</taxon>
        <taxon>Fabaceae</taxon>
        <taxon>Papilionoideae</taxon>
        <taxon>50 kb inversion clade</taxon>
        <taxon>dalbergioids sensu lato</taxon>
        <taxon>Dalbergieae</taxon>
        <taxon>Pterocarpus clade</taxon>
        <taxon>Arachis</taxon>
    </lineage>
</organism>
<gene>
    <name evidence="1" type="ORF">Ahy_A05g023444</name>
</gene>
<dbReference type="AlphaFoldDB" id="A0A445D3D2"/>
<protein>
    <submittedName>
        <fullName evidence="1">Uncharacterized protein</fullName>
    </submittedName>
</protein>
<sequence>MRHNEPSAGTDLHGYSSTVRAYKTRYQRLRERGEAYTNWLDRISCEQYALAFDGGYRWGHMTTNLVECKTSVLKGACNLLVTTLVKAMFYRLDELFTRKRAEVEACINAGHVFSELVTSKLHANQWAAGNIQVSCFDRHNGVFEVRESMHWTYNDNGVTVVNSR</sequence>
<evidence type="ECO:0000313" key="2">
    <source>
        <dbReference type="Proteomes" id="UP000289738"/>
    </source>
</evidence>
<name>A0A445D3D2_ARAHY</name>
<evidence type="ECO:0000313" key="1">
    <source>
        <dbReference type="EMBL" id="RYR57736.1"/>
    </source>
</evidence>
<keyword evidence="2" id="KW-1185">Reference proteome</keyword>
<reference evidence="1 2" key="1">
    <citation type="submission" date="2019-01" db="EMBL/GenBank/DDBJ databases">
        <title>Sequencing of cultivated peanut Arachis hypogaea provides insights into genome evolution and oil improvement.</title>
        <authorList>
            <person name="Chen X."/>
        </authorList>
    </citation>
    <scope>NUCLEOTIDE SEQUENCE [LARGE SCALE GENOMIC DNA]</scope>
    <source>
        <strain evidence="2">cv. Fuhuasheng</strain>
        <tissue evidence="1">Leaves</tissue>
    </source>
</reference>
<dbReference type="Proteomes" id="UP000289738">
    <property type="component" value="Chromosome A05"/>
</dbReference>
<dbReference type="EMBL" id="SDMP01000005">
    <property type="protein sequence ID" value="RYR57736.1"/>
    <property type="molecule type" value="Genomic_DNA"/>
</dbReference>
<accession>A0A445D3D2</accession>
<proteinExistence type="predicted"/>
<comment type="caution">
    <text evidence="1">The sequence shown here is derived from an EMBL/GenBank/DDBJ whole genome shotgun (WGS) entry which is preliminary data.</text>
</comment>